<keyword evidence="1" id="KW-0863">Zinc-finger</keyword>
<sequence>MAAPEEGFERFGRRRPGSGTPLASRRGRIAQTWWSSSFIDELQSGRDAGRLSRGRTYARSGQVAELRPRAGAVTARVQGSRPRPYLVEILVRRWTPAEVEAVVAVTVENPLLLAPLFAGDVPRAMPDLLAETGVELLPAAGHLAYDCSCPDAGDPCKHAAATVYVLAERLDEDPTLLFLLRGIPVADLLRRIESAASGQSTAEPGPDPAPERFHRLGGPVPELTFARRAPGRTVADDLDETLLGPGGDGLADALRPFYARLRESGG</sequence>
<protein>
    <submittedName>
        <fullName evidence="4">SWIM zinc finger family protein</fullName>
    </submittedName>
</protein>
<reference evidence="4 5" key="1">
    <citation type="submission" date="2024-09" db="EMBL/GenBank/DDBJ databases">
        <authorList>
            <person name="Sun Q."/>
            <person name="Mori K."/>
        </authorList>
    </citation>
    <scope>NUCLEOTIDE SEQUENCE [LARGE SCALE GENOMIC DNA]</scope>
    <source>
        <strain evidence="4 5">TISTR 1856</strain>
    </source>
</reference>
<dbReference type="EMBL" id="JBHMDM010000001">
    <property type="protein sequence ID" value="MFB9375780.1"/>
    <property type="molecule type" value="Genomic_DNA"/>
</dbReference>
<dbReference type="InterPro" id="IPR007527">
    <property type="entry name" value="Znf_SWIM"/>
</dbReference>
<feature type="region of interest" description="Disordered" evidence="2">
    <location>
        <begin position="1"/>
        <end position="24"/>
    </location>
</feature>
<evidence type="ECO:0000256" key="1">
    <source>
        <dbReference type="PROSITE-ProRule" id="PRU00325"/>
    </source>
</evidence>
<dbReference type="RefSeq" id="WP_380139926.1">
    <property type="nucleotide sequence ID" value="NZ_JBHLUI010000012.1"/>
</dbReference>
<organism evidence="4 5">
    <name type="scientific">Kineococcus gynurae</name>
    <dbReference type="NCBI Taxonomy" id="452979"/>
    <lineage>
        <taxon>Bacteria</taxon>
        <taxon>Bacillati</taxon>
        <taxon>Actinomycetota</taxon>
        <taxon>Actinomycetes</taxon>
        <taxon>Kineosporiales</taxon>
        <taxon>Kineosporiaceae</taxon>
        <taxon>Kineococcus</taxon>
    </lineage>
</organism>
<keyword evidence="1" id="KW-0479">Metal-binding</keyword>
<comment type="caution">
    <text evidence="4">The sequence shown here is derived from an EMBL/GenBank/DDBJ whole genome shotgun (WGS) entry which is preliminary data.</text>
</comment>
<evidence type="ECO:0000259" key="3">
    <source>
        <dbReference type="PROSITE" id="PS50966"/>
    </source>
</evidence>
<accession>A0ABV5LNU8</accession>
<feature type="region of interest" description="Disordered" evidence="2">
    <location>
        <begin position="196"/>
        <end position="217"/>
    </location>
</feature>
<dbReference type="Proteomes" id="UP001589748">
    <property type="component" value="Unassembled WGS sequence"/>
</dbReference>
<name>A0ABV5LNU8_9ACTN</name>
<evidence type="ECO:0000313" key="5">
    <source>
        <dbReference type="Proteomes" id="UP001589748"/>
    </source>
</evidence>
<proteinExistence type="predicted"/>
<evidence type="ECO:0000256" key="2">
    <source>
        <dbReference type="SAM" id="MobiDB-lite"/>
    </source>
</evidence>
<evidence type="ECO:0000313" key="4">
    <source>
        <dbReference type="EMBL" id="MFB9375780.1"/>
    </source>
</evidence>
<feature type="domain" description="SWIM-type" evidence="3">
    <location>
        <begin position="132"/>
        <end position="167"/>
    </location>
</feature>
<keyword evidence="5" id="KW-1185">Reference proteome</keyword>
<dbReference type="PROSITE" id="PS50966">
    <property type="entry name" value="ZF_SWIM"/>
    <property type="match status" value="1"/>
</dbReference>
<gene>
    <name evidence="4" type="ORF">ACFFVI_02250</name>
</gene>
<keyword evidence="1" id="KW-0862">Zinc</keyword>
<dbReference type="Pfam" id="PF04434">
    <property type="entry name" value="SWIM"/>
    <property type="match status" value="1"/>
</dbReference>
<dbReference type="PANTHER" id="PTHR38133:SF1">
    <property type="entry name" value="SLR1429 PROTEIN"/>
    <property type="match status" value="1"/>
</dbReference>
<dbReference type="PANTHER" id="PTHR38133">
    <property type="entry name" value="SLR1429 PROTEIN"/>
    <property type="match status" value="1"/>
</dbReference>